<accession>A0A2P5BR76</accession>
<proteinExistence type="predicted"/>
<feature type="compositionally biased region" description="Basic and acidic residues" evidence="1">
    <location>
        <begin position="20"/>
        <end position="52"/>
    </location>
</feature>
<dbReference type="AlphaFoldDB" id="A0A2P5BR76"/>
<reference evidence="3" key="1">
    <citation type="submission" date="2016-06" db="EMBL/GenBank/DDBJ databases">
        <title>Parallel loss of symbiosis genes in relatives of nitrogen-fixing non-legume Parasponia.</title>
        <authorList>
            <person name="Van Velzen R."/>
            <person name="Holmer R."/>
            <person name="Bu F."/>
            <person name="Rutten L."/>
            <person name="Van Zeijl A."/>
            <person name="Liu W."/>
            <person name="Santuari L."/>
            <person name="Cao Q."/>
            <person name="Sharma T."/>
            <person name="Shen D."/>
            <person name="Roswanjaya Y."/>
            <person name="Wardhani T."/>
            <person name="Kalhor M.S."/>
            <person name="Jansen J."/>
            <person name="Van den Hoogen J."/>
            <person name="Gungor B."/>
            <person name="Hartog M."/>
            <person name="Hontelez J."/>
            <person name="Verver J."/>
            <person name="Yang W.-C."/>
            <person name="Schijlen E."/>
            <person name="Repin R."/>
            <person name="Schilthuizen M."/>
            <person name="Schranz E."/>
            <person name="Heidstra R."/>
            <person name="Miyata K."/>
            <person name="Fedorova E."/>
            <person name="Kohlen W."/>
            <person name="Bisseling T."/>
            <person name="Smit S."/>
            <person name="Geurts R."/>
        </authorList>
    </citation>
    <scope>NUCLEOTIDE SEQUENCE [LARGE SCALE GENOMIC DNA]</scope>
    <source>
        <strain evidence="3">cv. WU1-14</strain>
    </source>
</reference>
<evidence type="ECO:0000313" key="2">
    <source>
        <dbReference type="EMBL" id="PON51319.1"/>
    </source>
</evidence>
<feature type="region of interest" description="Disordered" evidence="1">
    <location>
        <begin position="16"/>
        <end position="52"/>
    </location>
</feature>
<organism evidence="2 3">
    <name type="scientific">Parasponia andersonii</name>
    <name type="common">Sponia andersonii</name>
    <dbReference type="NCBI Taxonomy" id="3476"/>
    <lineage>
        <taxon>Eukaryota</taxon>
        <taxon>Viridiplantae</taxon>
        <taxon>Streptophyta</taxon>
        <taxon>Embryophyta</taxon>
        <taxon>Tracheophyta</taxon>
        <taxon>Spermatophyta</taxon>
        <taxon>Magnoliopsida</taxon>
        <taxon>eudicotyledons</taxon>
        <taxon>Gunneridae</taxon>
        <taxon>Pentapetalae</taxon>
        <taxon>rosids</taxon>
        <taxon>fabids</taxon>
        <taxon>Rosales</taxon>
        <taxon>Cannabaceae</taxon>
        <taxon>Parasponia</taxon>
    </lineage>
</organism>
<protein>
    <submittedName>
        <fullName evidence="2">Uncharacterized protein</fullName>
    </submittedName>
</protein>
<name>A0A2P5BR76_PARAD</name>
<gene>
    <name evidence="2" type="ORF">PanWU01x14_216860</name>
</gene>
<feature type="non-terminal residue" evidence="2">
    <location>
        <position position="52"/>
    </location>
</feature>
<evidence type="ECO:0000313" key="3">
    <source>
        <dbReference type="Proteomes" id="UP000237105"/>
    </source>
</evidence>
<keyword evidence="3" id="KW-1185">Reference proteome</keyword>
<evidence type="ECO:0000256" key="1">
    <source>
        <dbReference type="SAM" id="MobiDB-lite"/>
    </source>
</evidence>
<comment type="caution">
    <text evidence="2">The sequence shown here is derived from an EMBL/GenBank/DDBJ whole genome shotgun (WGS) entry which is preliminary data.</text>
</comment>
<dbReference type="Proteomes" id="UP000237105">
    <property type="component" value="Unassembled WGS sequence"/>
</dbReference>
<sequence>MATIYAQVTNINESYFEEPNTSRRPLDLFDDKNLSKKENQERINEEKSQDNT</sequence>
<dbReference type="EMBL" id="JXTB01000234">
    <property type="protein sequence ID" value="PON51319.1"/>
    <property type="molecule type" value="Genomic_DNA"/>
</dbReference>